<proteinExistence type="predicted"/>
<name>A0ABD0K7H7_9CAEN</name>
<evidence type="ECO:0000313" key="2">
    <source>
        <dbReference type="Proteomes" id="UP001519460"/>
    </source>
</evidence>
<dbReference type="InterPro" id="IPR036388">
    <property type="entry name" value="WH-like_DNA-bd_sf"/>
</dbReference>
<dbReference type="InterPro" id="IPR036390">
    <property type="entry name" value="WH_DNA-bd_sf"/>
</dbReference>
<protein>
    <recommendedName>
        <fullName evidence="3">DUF3253 domain-containing protein</fullName>
    </recommendedName>
</protein>
<keyword evidence="2" id="KW-1185">Reference proteome</keyword>
<sequence length="130" mass="14914">MQEKNRNEAFKGYQTEDAMRKRLSDAIFHILESRQKGKTCCPSEAARRVDPHGWRDLMILTRDVARTLRKEGRLDICQRGHVITADEWTGPIRLRLCVQGNVSKTQKDIRTVLGKQSALKRKHSSASDPD</sequence>
<gene>
    <name evidence="1" type="ORF">BaRGS_00025568</name>
</gene>
<accession>A0ABD0K7H7</accession>
<dbReference type="EMBL" id="JACVVK020000231">
    <property type="protein sequence ID" value="KAK7483164.1"/>
    <property type="molecule type" value="Genomic_DNA"/>
</dbReference>
<evidence type="ECO:0008006" key="3">
    <source>
        <dbReference type="Google" id="ProtNLM"/>
    </source>
</evidence>
<comment type="caution">
    <text evidence="1">The sequence shown here is derived from an EMBL/GenBank/DDBJ whole genome shotgun (WGS) entry which is preliminary data.</text>
</comment>
<dbReference type="SUPFAM" id="SSF46785">
    <property type="entry name" value="Winged helix' DNA-binding domain"/>
    <property type="match status" value="1"/>
</dbReference>
<evidence type="ECO:0000313" key="1">
    <source>
        <dbReference type="EMBL" id="KAK7483164.1"/>
    </source>
</evidence>
<organism evidence="1 2">
    <name type="scientific">Batillaria attramentaria</name>
    <dbReference type="NCBI Taxonomy" id="370345"/>
    <lineage>
        <taxon>Eukaryota</taxon>
        <taxon>Metazoa</taxon>
        <taxon>Spiralia</taxon>
        <taxon>Lophotrochozoa</taxon>
        <taxon>Mollusca</taxon>
        <taxon>Gastropoda</taxon>
        <taxon>Caenogastropoda</taxon>
        <taxon>Sorbeoconcha</taxon>
        <taxon>Cerithioidea</taxon>
        <taxon>Batillariidae</taxon>
        <taxon>Batillaria</taxon>
    </lineage>
</organism>
<dbReference type="Pfam" id="PF11625">
    <property type="entry name" value="DUF3253"/>
    <property type="match status" value="1"/>
</dbReference>
<dbReference type="Gene3D" id="1.10.10.10">
    <property type="entry name" value="Winged helix-like DNA-binding domain superfamily/Winged helix DNA-binding domain"/>
    <property type="match status" value="1"/>
</dbReference>
<reference evidence="1 2" key="1">
    <citation type="journal article" date="2023" name="Sci. Data">
        <title>Genome assembly of the Korean intertidal mud-creeper Batillaria attramentaria.</title>
        <authorList>
            <person name="Patra A.K."/>
            <person name="Ho P.T."/>
            <person name="Jun S."/>
            <person name="Lee S.J."/>
            <person name="Kim Y."/>
            <person name="Won Y.J."/>
        </authorList>
    </citation>
    <scope>NUCLEOTIDE SEQUENCE [LARGE SCALE GENOMIC DNA]</scope>
    <source>
        <strain evidence="1">Wonlab-2016</strain>
    </source>
</reference>
<dbReference type="Proteomes" id="UP001519460">
    <property type="component" value="Unassembled WGS sequence"/>
</dbReference>
<dbReference type="InterPro" id="IPR021660">
    <property type="entry name" value="DUF3253"/>
</dbReference>
<dbReference type="AlphaFoldDB" id="A0ABD0K7H7"/>